<dbReference type="GO" id="GO:0015344">
    <property type="term" value="F:siderophore uptake transmembrane transporter activity"/>
    <property type="evidence" value="ECO:0007669"/>
    <property type="project" value="TreeGrafter"/>
</dbReference>
<gene>
    <name evidence="15" type="primary">pfeA2</name>
    <name evidence="15" type="ORF">PFLCHA0_c51290</name>
</gene>
<evidence type="ECO:0000256" key="4">
    <source>
        <dbReference type="ARBA" id="ARBA00022692"/>
    </source>
</evidence>
<comment type="subcellular location">
    <subcellularLocation>
        <location evidence="1 10">Cell outer membrane</location>
        <topology evidence="1 10">Multi-pass membrane protein</topology>
    </subcellularLocation>
</comment>
<dbReference type="HOGENOM" id="CLU_008287_18_2_6"/>
<evidence type="ECO:0000256" key="6">
    <source>
        <dbReference type="ARBA" id="ARBA00023065"/>
    </source>
</evidence>
<evidence type="ECO:0000256" key="1">
    <source>
        <dbReference type="ARBA" id="ARBA00004571"/>
    </source>
</evidence>
<dbReference type="InterPro" id="IPR012910">
    <property type="entry name" value="Plug_dom"/>
</dbReference>
<dbReference type="GO" id="GO:0044718">
    <property type="term" value="P:siderophore transmembrane transport"/>
    <property type="evidence" value="ECO:0007669"/>
    <property type="project" value="TreeGrafter"/>
</dbReference>
<feature type="domain" description="TonB-dependent receptor-like beta-barrel" evidence="13">
    <location>
        <begin position="245"/>
        <end position="671"/>
    </location>
</feature>
<proteinExistence type="inferred from homology"/>
<dbReference type="eggNOG" id="COG4771">
    <property type="taxonomic scope" value="Bacteria"/>
</dbReference>
<dbReference type="InterPro" id="IPR039426">
    <property type="entry name" value="TonB-dep_rcpt-like"/>
</dbReference>
<dbReference type="Proteomes" id="UP000013940">
    <property type="component" value="Chromosome"/>
</dbReference>
<keyword evidence="7 11" id="KW-0798">TonB box</keyword>
<dbReference type="PANTHER" id="PTHR30069:SF53">
    <property type="entry name" value="COLICIN I RECEPTOR-RELATED"/>
    <property type="match status" value="1"/>
</dbReference>
<keyword evidence="3 10" id="KW-1134">Transmembrane beta strand</keyword>
<dbReference type="Gene3D" id="2.170.130.10">
    <property type="entry name" value="TonB-dependent receptor, plug domain"/>
    <property type="match status" value="1"/>
</dbReference>
<dbReference type="InterPro" id="IPR000531">
    <property type="entry name" value="Beta-barrel_TonB"/>
</dbReference>
<dbReference type="PROSITE" id="PS52016">
    <property type="entry name" value="TONB_DEPENDENT_REC_3"/>
    <property type="match status" value="1"/>
</dbReference>
<protein>
    <submittedName>
        <fullName evidence="15">Ferric enterobactin receptor</fullName>
    </submittedName>
</protein>
<evidence type="ECO:0000256" key="5">
    <source>
        <dbReference type="ARBA" id="ARBA00022729"/>
    </source>
</evidence>
<feature type="signal peptide" evidence="12">
    <location>
        <begin position="1"/>
        <end position="40"/>
    </location>
</feature>
<dbReference type="Pfam" id="PF07715">
    <property type="entry name" value="Plug"/>
    <property type="match status" value="1"/>
</dbReference>
<dbReference type="EMBL" id="CP003190">
    <property type="protein sequence ID" value="AGL86877.1"/>
    <property type="molecule type" value="Genomic_DNA"/>
</dbReference>
<dbReference type="CDD" id="cd01347">
    <property type="entry name" value="ligand_gated_channel"/>
    <property type="match status" value="1"/>
</dbReference>
<comment type="similarity">
    <text evidence="10 11">Belongs to the TonB-dependent receptor family.</text>
</comment>
<dbReference type="Pfam" id="PF00593">
    <property type="entry name" value="TonB_dep_Rec_b-barrel"/>
    <property type="match status" value="1"/>
</dbReference>
<evidence type="ECO:0000256" key="8">
    <source>
        <dbReference type="ARBA" id="ARBA00023136"/>
    </source>
</evidence>
<keyword evidence="9 10" id="KW-0998">Cell outer membrane</keyword>
<evidence type="ECO:0000256" key="9">
    <source>
        <dbReference type="ARBA" id="ARBA00023237"/>
    </source>
</evidence>
<evidence type="ECO:0000256" key="7">
    <source>
        <dbReference type="ARBA" id="ARBA00023077"/>
    </source>
</evidence>
<evidence type="ECO:0000256" key="3">
    <source>
        <dbReference type="ARBA" id="ARBA00022452"/>
    </source>
</evidence>
<dbReference type="PANTHER" id="PTHR30069">
    <property type="entry name" value="TONB-DEPENDENT OUTER MEMBRANE RECEPTOR"/>
    <property type="match status" value="1"/>
</dbReference>
<accession>A0A2C9ET74</accession>
<sequence length="698" mass="76166">MHHPGALNRQGSFVMKVSSCLFNSLLLSAGVGLLAPLAQAGDVVEEVKPASLELDTAFVTATGGATDLKDAPASVSVITREEIERQPVYDLNTLLRRVPGVTGGFGPVGEQSKIKLRGLDDKYTLILVDGKRVGSSADLSYRRDLARQDLNWISPNMIERIEIVRGPMSSLYGSDAMGGVINIITRKVSRTWTGSASTNITVPKDSDRGQTTQYSVNAAGPLTESLGLRLGANVTRRAADEVEARRDAQGDFMYDDGAGGSKDQSVNALLDWQINQEQSLSFEAVHGVEHSWASKKTFGDWNETVGGAFGPSRLTRDSYILSHTGDWSFGTSKLDAYLNKYRNDLDLGKANSEEKIVEGSLNIPFQLLLDQRLTVGGQWKREELTNTDTLGTVPVDYQGAPVSGSTLKGDYSAAFIEDELFLLDNLSLTLGNRFDHSDKYGNHNSPRAYVVYHPHPDWTVRGGVSKGFRAPSLKEGSAGAATESAGRGCGSLRPLGYVTGSCWMAGNPNLTPETSTNKEIGLSFDHDGWEAGLTYFHTDFTDKIEYGPLGQYQGRWWTMLENVDKARTRGWEGTARVPLGDSVNWRTNATYMLESKNLSTGEDLISSPKLSAFSALDWQVTDRLSTELSAQHVGKQRGMGNDFVQSYTTYDLTANLALTKWLTLNGGVQNLLDKDLRDGSTNFYVPGRAFFAGATTYF</sequence>
<dbReference type="Gene3D" id="2.40.170.20">
    <property type="entry name" value="TonB-dependent receptor, beta-barrel domain"/>
    <property type="match status" value="1"/>
</dbReference>
<keyword evidence="8 10" id="KW-0472">Membrane</keyword>
<dbReference type="KEGG" id="pprc:PFLCHA0_c51290"/>
<feature type="chain" id="PRO_5013130012" evidence="12">
    <location>
        <begin position="41"/>
        <end position="698"/>
    </location>
</feature>
<dbReference type="InterPro" id="IPR037066">
    <property type="entry name" value="Plug_dom_sf"/>
</dbReference>
<keyword evidence="2 10" id="KW-0813">Transport</keyword>
<evidence type="ECO:0000313" key="15">
    <source>
        <dbReference type="EMBL" id="AGL86877.1"/>
    </source>
</evidence>
<keyword evidence="5 12" id="KW-0732">Signal</keyword>
<dbReference type="SUPFAM" id="SSF56935">
    <property type="entry name" value="Porins"/>
    <property type="match status" value="1"/>
</dbReference>
<keyword evidence="15" id="KW-0675">Receptor</keyword>
<evidence type="ECO:0000259" key="14">
    <source>
        <dbReference type="Pfam" id="PF07715"/>
    </source>
</evidence>
<evidence type="ECO:0000256" key="10">
    <source>
        <dbReference type="PROSITE-ProRule" id="PRU01360"/>
    </source>
</evidence>
<dbReference type="InterPro" id="IPR036942">
    <property type="entry name" value="Beta-barrel_TonB_sf"/>
</dbReference>
<evidence type="ECO:0000259" key="13">
    <source>
        <dbReference type="Pfam" id="PF00593"/>
    </source>
</evidence>
<dbReference type="GO" id="GO:0009279">
    <property type="term" value="C:cell outer membrane"/>
    <property type="evidence" value="ECO:0007669"/>
    <property type="project" value="UniProtKB-SubCell"/>
</dbReference>
<organism evidence="15 16">
    <name type="scientific">Pseudomonas protegens (strain DSM 19095 / LMG 27888 / CFBP 6595 / CHA0)</name>
    <dbReference type="NCBI Taxonomy" id="1124983"/>
    <lineage>
        <taxon>Bacteria</taxon>
        <taxon>Pseudomonadati</taxon>
        <taxon>Pseudomonadota</taxon>
        <taxon>Gammaproteobacteria</taxon>
        <taxon>Pseudomonadales</taxon>
        <taxon>Pseudomonadaceae</taxon>
        <taxon>Pseudomonas</taxon>
    </lineage>
</organism>
<evidence type="ECO:0000256" key="2">
    <source>
        <dbReference type="ARBA" id="ARBA00022448"/>
    </source>
</evidence>
<keyword evidence="4 10" id="KW-0812">Transmembrane</keyword>
<reference evidence="16" key="1">
    <citation type="journal article" date="2014" name="Genome Announc.">
        <title>Full-genome sequence of the plant growth-promoting bacterium Pseudomonas protegens CHA0.</title>
        <authorList>
            <person name="Jousset A."/>
            <person name="Schuldes J."/>
            <person name="Keel C."/>
            <person name="Maurhofer M."/>
            <person name="Daniel R."/>
            <person name="Scheu S."/>
            <person name="Thuermer A."/>
        </authorList>
    </citation>
    <scope>NUCLEOTIDE SEQUENCE [LARGE SCALE GENOMIC DNA]</scope>
    <source>
        <strain evidence="16">DSM 19095 / LMG 27888 / CFBP 6595 / CHA0</strain>
    </source>
</reference>
<evidence type="ECO:0000256" key="12">
    <source>
        <dbReference type="SAM" id="SignalP"/>
    </source>
</evidence>
<evidence type="ECO:0000313" key="16">
    <source>
        <dbReference type="Proteomes" id="UP000013940"/>
    </source>
</evidence>
<feature type="domain" description="TonB-dependent receptor plug" evidence="14">
    <location>
        <begin position="68"/>
        <end position="180"/>
    </location>
</feature>
<evidence type="ECO:0000256" key="11">
    <source>
        <dbReference type="RuleBase" id="RU003357"/>
    </source>
</evidence>
<name>A0A2C9ET74_PSEPH</name>
<dbReference type="AlphaFoldDB" id="A0A2C9ET74"/>
<keyword evidence="6" id="KW-0406">Ion transport</keyword>